<accession>A0A6L9LCQ9</accession>
<keyword evidence="5" id="KW-1185">Reference proteome</keyword>
<evidence type="ECO:0000313" key="5">
    <source>
        <dbReference type="Proteomes" id="UP000474175"/>
    </source>
</evidence>
<dbReference type="PROSITE" id="PS51352">
    <property type="entry name" value="THIOREDOXIN_2"/>
    <property type="match status" value="1"/>
</dbReference>
<proteinExistence type="predicted"/>
<dbReference type="RefSeq" id="WP_163952748.1">
    <property type="nucleotide sequence ID" value="NZ_JAAFZH010000011.1"/>
</dbReference>
<dbReference type="Gene3D" id="3.40.30.10">
    <property type="entry name" value="Glutaredoxin"/>
    <property type="match status" value="1"/>
</dbReference>
<protein>
    <submittedName>
        <fullName evidence="4">DUF255 domain-containing protein</fullName>
    </submittedName>
</protein>
<dbReference type="PANTHER" id="PTHR15337:SF11">
    <property type="entry name" value="THIOREDOXIN DOMAIN-CONTAINING PROTEIN"/>
    <property type="match status" value="1"/>
</dbReference>
<comment type="caution">
    <text evidence="4">The sequence shown here is derived from an EMBL/GenBank/DDBJ whole genome shotgun (WGS) entry which is preliminary data.</text>
</comment>
<dbReference type="SUPFAM" id="SSF52833">
    <property type="entry name" value="Thioredoxin-like"/>
    <property type="match status" value="1"/>
</dbReference>
<reference evidence="4 5" key="1">
    <citation type="submission" date="2020-02" db="EMBL/GenBank/DDBJ databases">
        <title>Draft genome sequence of two Spirosoma agri KCTC 52727 and Spirosoma terrae KCTC 52035.</title>
        <authorList>
            <person name="Rojas J."/>
            <person name="Ambika Manirajan B."/>
            <person name="Suarez C."/>
            <person name="Ratering S."/>
            <person name="Schnell S."/>
        </authorList>
    </citation>
    <scope>NUCLEOTIDE SEQUENCE [LARGE SCALE GENOMIC DNA]</scope>
    <source>
        <strain evidence="4 5">KCTC 52035</strain>
    </source>
</reference>
<dbReference type="Proteomes" id="UP000474175">
    <property type="component" value="Unassembled WGS sequence"/>
</dbReference>
<dbReference type="InterPro" id="IPR013766">
    <property type="entry name" value="Thioredoxin_domain"/>
</dbReference>
<dbReference type="AlphaFoldDB" id="A0A6L9LCQ9"/>
<gene>
    <name evidence="4" type="ORF">GK108_20960</name>
</gene>
<feature type="signal peptide" evidence="2">
    <location>
        <begin position="1"/>
        <end position="22"/>
    </location>
</feature>
<evidence type="ECO:0000256" key="2">
    <source>
        <dbReference type="SAM" id="SignalP"/>
    </source>
</evidence>
<evidence type="ECO:0000313" key="4">
    <source>
        <dbReference type="EMBL" id="NDU97367.1"/>
    </source>
</evidence>
<dbReference type="PANTHER" id="PTHR15337">
    <property type="entry name" value="ANTERIOR GRADIENT PROTEIN-RELATED"/>
    <property type="match status" value="1"/>
</dbReference>
<keyword evidence="1 2" id="KW-0732">Signal</keyword>
<evidence type="ECO:0000256" key="1">
    <source>
        <dbReference type="ARBA" id="ARBA00022729"/>
    </source>
</evidence>
<feature type="chain" id="PRO_5026660065" evidence="2">
    <location>
        <begin position="23"/>
        <end position="311"/>
    </location>
</feature>
<feature type="domain" description="Thioredoxin" evidence="3">
    <location>
        <begin position="20"/>
        <end position="147"/>
    </location>
</feature>
<dbReference type="EMBL" id="JAAFZH010000011">
    <property type="protein sequence ID" value="NDU97367.1"/>
    <property type="molecule type" value="Genomic_DNA"/>
</dbReference>
<name>A0A6L9LCQ9_9BACT</name>
<dbReference type="Pfam" id="PF13899">
    <property type="entry name" value="Thioredoxin_7"/>
    <property type="match status" value="1"/>
</dbReference>
<evidence type="ECO:0000259" key="3">
    <source>
        <dbReference type="PROSITE" id="PS51352"/>
    </source>
</evidence>
<dbReference type="InterPro" id="IPR051099">
    <property type="entry name" value="AGR/TXD"/>
</dbReference>
<dbReference type="InterPro" id="IPR036249">
    <property type="entry name" value="Thioredoxin-like_sf"/>
</dbReference>
<organism evidence="4 5">
    <name type="scientific">Spirosoma terrae</name>
    <dbReference type="NCBI Taxonomy" id="1968276"/>
    <lineage>
        <taxon>Bacteria</taxon>
        <taxon>Pseudomonadati</taxon>
        <taxon>Bacteroidota</taxon>
        <taxon>Cytophagia</taxon>
        <taxon>Cytophagales</taxon>
        <taxon>Cytophagaceae</taxon>
        <taxon>Spirosoma</taxon>
    </lineage>
</organism>
<sequence>MNTFFAHLALSLLLVASFSLSARSVAPAATSPEGITFFRGSWKDVLAEARRQNKPIFLDIYTTWCPPCRRMAREAFPSPVLGTKFNTHFINYQLDAEKGEGLAIAKQYAVASYPTGLYLSPTGALVHRSVGYGGVKAMIDLADHVLALSPMKPTLAKGDKEYAKGRRDAAFLKKYLKTRQELNRPLSDVLDAYLDALSEPELSQPESIAFTAEMIQSSTSKAFDFLIRRRLYLPSDLLTVVTEAQQRVISRDFNRAVTTRDQVLLEQIITNNERLLTAINPSRSEEQKQTTAATYRQSFLQEQNIITDSAR</sequence>